<comment type="catalytic activity">
    <reaction evidence="1">
        <text>ATP + protein L-histidine = ADP + protein N-phospho-L-histidine.</text>
        <dbReference type="EC" id="2.7.13.3"/>
    </reaction>
</comment>
<dbReference type="Proteomes" id="UP000675047">
    <property type="component" value="Unassembled WGS sequence"/>
</dbReference>
<feature type="transmembrane region" description="Helical" evidence="10">
    <location>
        <begin position="316"/>
        <end position="335"/>
    </location>
</feature>
<evidence type="ECO:0000256" key="8">
    <source>
        <dbReference type="ARBA" id="ARBA00023012"/>
    </source>
</evidence>
<keyword evidence="4" id="KW-0808">Transferase</keyword>
<keyword evidence="5" id="KW-0547">Nucleotide-binding</keyword>
<evidence type="ECO:0000313" key="13">
    <source>
        <dbReference type="Proteomes" id="UP000675047"/>
    </source>
</evidence>
<dbReference type="GO" id="GO:0046983">
    <property type="term" value="F:protein dimerization activity"/>
    <property type="evidence" value="ECO:0007669"/>
    <property type="project" value="InterPro"/>
</dbReference>
<dbReference type="Gene3D" id="1.25.40.10">
    <property type="entry name" value="Tetratricopeptide repeat domain"/>
    <property type="match status" value="1"/>
</dbReference>
<evidence type="ECO:0000313" key="12">
    <source>
        <dbReference type="EMBL" id="MBP4139911.1"/>
    </source>
</evidence>
<keyword evidence="10" id="KW-0812">Transmembrane</keyword>
<keyword evidence="8" id="KW-0902">Two-component regulatory system</keyword>
<evidence type="ECO:0000256" key="10">
    <source>
        <dbReference type="SAM" id="Phobius"/>
    </source>
</evidence>
<dbReference type="Gene3D" id="3.30.565.10">
    <property type="entry name" value="Histidine kinase-like ATPase, C-terminal domain"/>
    <property type="match status" value="1"/>
</dbReference>
<sequence>MSIFRFLIFLSIFIQMNFICVFGQEKIPSQEELKKLSYEAGKNYEDGFLEKSLIQARKLLSFAILSKNYSIAAEAYNTIAANFDELEESEKAFFYYNKSLYFAEKSNNERLKKLIYNNLGNIYCFDKKQYKKGILYYEKSLNISLKQKDNYQVNFTKLNITWAYFDIGDYKSGYPYLKAINNYYTTKKEPTLYVALNMLNGMYCSYSEENDKARQYFQEAIKAGLQGSEKTDLCFAYEEYSKFLNKIEDYKNAYSNLNAYKKLDEELRSEEKLKKIKIAGIDLELDEYKRELEKIDKLYKTKQQLFKAEQNRNKKIVSVVILLFVIIVILFYLLYQNARLRQKNKLKDIQRNIQLNIINASIDGQELERKKIASFLHDNVSAMLSSAGLHLNAYSSQTDTESEEIAKTKAILENAHDSVRDLSHELLPALLVRFGLLFSVDDLCERNSNSTLHFEFSSNVSLKKRYNERFEIRVYFIISELLNNIVKHSTAQNAKVILNEINDRLIVTVYDNGNGFDAKKLDSVEGFGLNRIRARIKKLRGTFAIKSIENEGTTVVIKVPISY</sequence>
<keyword evidence="10" id="KW-1133">Transmembrane helix</keyword>
<dbReference type="EC" id="2.7.13.3" evidence="2"/>
<keyword evidence="6 12" id="KW-0418">Kinase</keyword>
<dbReference type="SMART" id="SM00387">
    <property type="entry name" value="HATPase_c"/>
    <property type="match status" value="1"/>
</dbReference>
<evidence type="ECO:0000256" key="1">
    <source>
        <dbReference type="ARBA" id="ARBA00000085"/>
    </source>
</evidence>
<dbReference type="InterPro" id="IPR036890">
    <property type="entry name" value="HATPase_C_sf"/>
</dbReference>
<gene>
    <name evidence="12" type="ORF">J3495_17700</name>
</gene>
<comment type="caution">
    <text evidence="12">The sequence shown here is derived from an EMBL/GenBank/DDBJ whole genome shotgun (WGS) entry which is preliminary data.</text>
</comment>
<keyword evidence="13" id="KW-1185">Reference proteome</keyword>
<keyword evidence="3" id="KW-0597">Phosphoprotein</keyword>
<evidence type="ECO:0000256" key="9">
    <source>
        <dbReference type="SAM" id="Coils"/>
    </source>
</evidence>
<dbReference type="Gene3D" id="1.20.5.1930">
    <property type="match status" value="1"/>
</dbReference>
<dbReference type="PROSITE" id="PS50109">
    <property type="entry name" value="HIS_KIN"/>
    <property type="match status" value="1"/>
</dbReference>
<dbReference type="Pfam" id="PF02518">
    <property type="entry name" value="HATPase_c"/>
    <property type="match status" value="1"/>
</dbReference>
<dbReference type="GO" id="GO:0016020">
    <property type="term" value="C:membrane"/>
    <property type="evidence" value="ECO:0007669"/>
    <property type="project" value="InterPro"/>
</dbReference>
<feature type="domain" description="Histidine kinase" evidence="11">
    <location>
        <begin position="477"/>
        <end position="563"/>
    </location>
</feature>
<evidence type="ECO:0000256" key="7">
    <source>
        <dbReference type="ARBA" id="ARBA00022840"/>
    </source>
</evidence>
<keyword evidence="7" id="KW-0067">ATP-binding</keyword>
<dbReference type="InterPro" id="IPR005467">
    <property type="entry name" value="His_kinase_dom"/>
</dbReference>
<name>A0A940XDF3_9FLAO</name>
<dbReference type="InterPro" id="IPR050482">
    <property type="entry name" value="Sensor_HK_TwoCompSys"/>
</dbReference>
<dbReference type="Pfam" id="PF07730">
    <property type="entry name" value="HisKA_3"/>
    <property type="match status" value="1"/>
</dbReference>
<dbReference type="GO" id="GO:0000155">
    <property type="term" value="F:phosphorelay sensor kinase activity"/>
    <property type="evidence" value="ECO:0007669"/>
    <property type="project" value="InterPro"/>
</dbReference>
<protein>
    <recommendedName>
        <fullName evidence="2">histidine kinase</fullName>
        <ecNumber evidence="2">2.7.13.3</ecNumber>
    </recommendedName>
</protein>
<dbReference type="GO" id="GO:0005524">
    <property type="term" value="F:ATP binding"/>
    <property type="evidence" value="ECO:0007669"/>
    <property type="project" value="UniProtKB-KW"/>
</dbReference>
<dbReference type="CDD" id="cd16917">
    <property type="entry name" value="HATPase_UhpB-NarQ-NarX-like"/>
    <property type="match status" value="1"/>
</dbReference>
<evidence type="ECO:0000256" key="2">
    <source>
        <dbReference type="ARBA" id="ARBA00012438"/>
    </source>
</evidence>
<dbReference type="SUPFAM" id="SSF55874">
    <property type="entry name" value="ATPase domain of HSP90 chaperone/DNA topoisomerase II/histidine kinase"/>
    <property type="match status" value="1"/>
</dbReference>
<dbReference type="EMBL" id="JAGFBV010000040">
    <property type="protein sequence ID" value="MBP4139911.1"/>
    <property type="molecule type" value="Genomic_DNA"/>
</dbReference>
<evidence type="ECO:0000256" key="4">
    <source>
        <dbReference type="ARBA" id="ARBA00022679"/>
    </source>
</evidence>
<dbReference type="InterPro" id="IPR011990">
    <property type="entry name" value="TPR-like_helical_dom_sf"/>
</dbReference>
<dbReference type="PANTHER" id="PTHR24421:SF10">
    <property type="entry name" value="NITRATE_NITRITE SENSOR PROTEIN NARQ"/>
    <property type="match status" value="1"/>
</dbReference>
<organism evidence="12 13">
    <name type="scientific">Flavobacterium geliluteum</name>
    <dbReference type="NCBI Taxonomy" id="2816120"/>
    <lineage>
        <taxon>Bacteria</taxon>
        <taxon>Pseudomonadati</taxon>
        <taxon>Bacteroidota</taxon>
        <taxon>Flavobacteriia</taxon>
        <taxon>Flavobacteriales</taxon>
        <taxon>Flavobacteriaceae</taxon>
        <taxon>Flavobacterium</taxon>
    </lineage>
</organism>
<evidence type="ECO:0000256" key="6">
    <source>
        <dbReference type="ARBA" id="ARBA00022777"/>
    </source>
</evidence>
<reference evidence="12 13" key="1">
    <citation type="submission" date="2021-03" db="EMBL/GenBank/DDBJ databases">
        <title>Flavobacterium Flabelliformis Sp. Nov. And Flavobacterium Geliluteum Sp. Nov., Two Novel Multidrug Resistant Psychrophilic Species Isolated From Antarctica.</title>
        <authorList>
            <person name="Kralova S."/>
            <person name="Busse H.J."/>
            <person name="Bezdicek M."/>
            <person name="Nykrynova M."/>
            <person name="Kroupova E."/>
            <person name="Krsek D."/>
            <person name="Sedlacek I."/>
        </authorList>
    </citation>
    <scope>NUCLEOTIDE SEQUENCE [LARGE SCALE GENOMIC DNA]</scope>
    <source>
        <strain evidence="12 13">P7388</strain>
    </source>
</reference>
<evidence type="ECO:0000259" key="11">
    <source>
        <dbReference type="PROSITE" id="PS50109"/>
    </source>
</evidence>
<dbReference type="SUPFAM" id="SSF48452">
    <property type="entry name" value="TPR-like"/>
    <property type="match status" value="1"/>
</dbReference>
<accession>A0A940XDF3</accession>
<dbReference type="InterPro" id="IPR011712">
    <property type="entry name" value="Sig_transdc_His_kin_sub3_dim/P"/>
</dbReference>
<dbReference type="AlphaFoldDB" id="A0A940XDF3"/>
<feature type="coiled-coil region" evidence="9">
    <location>
        <begin position="278"/>
        <end position="305"/>
    </location>
</feature>
<proteinExistence type="predicted"/>
<dbReference type="PANTHER" id="PTHR24421">
    <property type="entry name" value="NITRATE/NITRITE SENSOR PROTEIN NARX-RELATED"/>
    <property type="match status" value="1"/>
</dbReference>
<keyword evidence="10" id="KW-0472">Membrane</keyword>
<dbReference type="InterPro" id="IPR003594">
    <property type="entry name" value="HATPase_dom"/>
</dbReference>
<keyword evidence="9" id="KW-0175">Coiled coil</keyword>
<evidence type="ECO:0000256" key="3">
    <source>
        <dbReference type="ARBA" id="ARBA00022553"/>
    </source>
</evidence>
<evidence type="ECO:0000256" key="5">
    <source>
        <dbReference type="ARBA" id="ARBA00022741"/>
    </source>
</evidence>